<dbReference type="InterPro" id="IPR002933">
    <property type="entry name" value="Peptidase_M20"/>
</dbReference>
<gene>
    <name evidence="4" type="ORF">FYJ45_06470</name>
</gene>
<protein>
    <submittedName>
        <fullName evidence="4">Amidohydrolase</fullName>
    </submittedName>
</protein>
<evidence type="ECO:0000256" key="1">
    <source>
        <dbReference type="ARBA" id="ARBA00022801"/>
    </source>
</evidence>
<name>A0A6N7WEW6_9FIRM</name>
<dbReference type="InterPro" id="IPR036264">
    <property type="entry name" value="Bact_exopeptidase_dim_dom"/>
</dbReference>
<accession>A0A6N7WEW6</accession>
<evidence type="ECO:0000313" key="4">
    <source>
        <dbReference type="EMBL" id="MSS87970.1"/>
    </source>
</evidence>
<dbReference type="InterPro" id="IPR011650">
    <property type="entry name" value="Peptidase_M20_dimer"/>
</dbReference>
<proteinExistence type="predicted"/>
<feature type="domain" description="Peptidase M20 dimerisation" evidence="3">
    <location>
        <begin position="186"/>
        <end position="276"/>
    </location>
</feature>
<dbReference type="FunFam" id="3.30.70.360:FF:000001">
    <property type="entry name" value="N-acetyldiaminopimelate deacetylase"/>
    <property type="match status" value="1"/>
</dbReference>
<dbReference type="Gene3D" id="3.40.630.10">
    <property type="entry name" value="Zn peptidases"/>
    <property type="match status" value="1"/>
</dbReference>
<dbReference type="PANTHER" id="PTHR11014">
    <property type="entry name" value="PEPTIDASE M20 FAMILY MEMBER"/>
    <property type="match status" value="1"/>
</dbReference>
<comment type="caution">
    <text evidence="4">The sequence shown here is derived from an EMBL/GenBank/DDBJ whole genome shotgun (WGS) entry which is preliminary data.</text>
</comment>
<feature type="binding site" evidence="2">
    <location>
        <position position="162"/>
    </location>
    <ligand>
        <name>Mn(2+)</name>
        <dbReference type="ChEBI" id="CHEBI:29035"/>
        <label>2</label>
    </ligand>
</feature>
<feature type="binding site" evidence="2">
    <location>
        <position position="100"/>
    </location>
    <ligand>
        <name>Mn(2+)</name>
        <dbReference type="ChEBI" id="CHEBI:29035"/>
        <label>2</label>
    </ligand>
</feature>
<dbReference type="Gene3D" id="3.30.70.360">
    <property type="match status" value="1"/>
</dbReference>
<dbReference type="RefSeq" id="WP_154463948.1">
    <property type="nucleotide sequence ID" value="NZ_VUMI01000007.1"/>
</dbReference>
<keyword evidence="2" id="KW-0479">Metal-binding</keyword>
<dbReference type="GeneID" id="86052712"/>
<dbReference type="PIRSF" id="PIRSF005962">
    <property type="entry name" value="Pept_M20D_amidohydro"/>
    <property type="match status" value="1"/>
</dbReference>
<evidence type="ECO:0000313" key="5">
    <source>
        <dbReference type="Proteomes" id="UP000436047"/>
    </source>
</evidence>
<dbReference type="Pfam" id="PF07687">
    <property type="entry name" value="M20_dimer"/>
    <property type="match status" value="1"/>
</dbReference>
<dbReference type="SUPFAM" id="SSF53187">
    <property type="entry name" value="Zn-dependent exopeptidases"/>
    <property type="match status" value="1"/>
</dbReference>
<dbReference type="InterPro" id="IPR017439">
    <property type="entry name" value="Amidohydrolase"/>
</dbReference>
<keyword evidence="5" id="KW-1185">Reference proteome</keyword>
<dbReference type="SUPFAM" id="SSF55031">
    <property type="entry name" value="Bacterial exopeptidase dimerisation domain"/>
    <property type="match status" value="1"/>
</dbReference>
<keyword evidence="2" id="KW-0464">Manganese</keyword>
<keyword evidence="1 4" id="KW-0378">Hydrolase</keyword>
<evidence type="ECO:0000259" key="3">
    <source>
        <dbReference type="Pfam" id="PF07687"/>
    </source>
</evidence>
<dbReference type="NCBIfam" id="TIGR01891">
    <property type="entry name" value="amidohydrolases"/>
    <property type="match status" value="1"/>
</dbReference>
<sequence length="396" mass="43377">MNEIYQQAKLLQPELVKIRREIHQNAEVGIQLQYTKAFVKEKLIAYGYEPQDIANSSIVATISGELPGKTMLLRADMDGLAIKEETDLDFKSVNGAMHGCGHDMHTAMLLGAAKLLKKYQNRLQGKVKLLFQEDEEGFTGAKAVIQGGVLENPKVDAAMALHVNSGTPSNMVLCGLGHFMAGCTLFRIEVSGVGCHGAMPENGVDPINIAAHIYLSLQEIAAREVAAQDPCVLTIGKFAGGQTPNIIPEKVVLEGTIRYKNKETGDRIFERIQEISNLCAQSFRGRAVVTELSSAPPLINNDEMIYEFCDYIKQFIAPQQVRILPQGGMGSEDFASFSYQVPIAYLLLGAGTNQENEAYGKPMHNQGVVFNEDILSLGSSILTICAMNWLSKHRDD</sequence>
<feature type="binding site" evidence="2">
    <location>
        <position position="102"/>
    </location>
    <ligand>
        <name>Mn(2+)</name>
        <dbReference type="ChEBI" id="CHEBI:29035"/>
        <label>2</label>
    </ligand>
</feature>
<dbReference type="GO" id="GO:0019877">
    <property type="term" value="P:diaminopimelate biosynthetic process"/>
    <property type="evidence" value="ECO:0007669"/>
    <property type="project" value="UniProtKB-ARBA"/>
</dbReference>
<organism evidence="4 5">
    <name type="scientific">Eisenbergiella porci</name>
    <dbReference type="NCBI Taxonomy" id="2652274"/>
    <lineage>
        <taxon>Bacteria</taxon>
        <taxon>Bacillati</taxon>
        <taxon>Bacillota</taxon>
        <taxon>Clostridia</taxon>
        <taxon>Lachnospirales</taxon>
        <taxon>Lachnospiraceae</taxon>
        <taxon>Eisenbergiella</taxon>
    </lineage>
</organism>
<dbReference type="Pfam" id="PF01546">
    <property type="entry name" value="Peptidase_M20"/>
    <property type="match status" value="1"/>
</dbReference>
<dbReference type="AlphaFoldDB" id="A0A6N7WEW6"/>
<evidence type="ECO:0000256" key="2">
    <source>
        <dbReference type="PIRSR" id="PIRSR005962-1"/>
    </source>
</evidence>
<dbReference type="EMBL" id="VUMI01000007">
    <property type="protein sequence ID" value="MSS87970.1"/>
    <property type="molecule type" value="Genomic_DNA"/>
</dbReference>
<dbReference type="PANTHER" id="PTHR11014:SF63">
    <property type="entry name" value="METALLOPEPTIDASE, PUTATIVE (AFU_ORTHOLOGUE AFUA_6G09600)-RELATED"/>
    <property type="match status" value="1"/>
</dbReference>
<dbReference type="Proteomes" id="UP000436047">
    <property type="component" value="Unassembled WGS sequence"/>
</dbReference>
<feature type="binding site" evidence="2">
    <location>
        <position position="364"/>
    </location>
    <ligand>
        <name>Mn(2+)</name>
        <dbReference type="ChEBI" id="CHEBI:29035"/>
        <label>2</label>
    </ligand>
</feature>
<comment type="cofactor">
    <cofactor evidence="2">
        <name>Mn(2+)</name>
        <dbReference type="ChEBI" id="CHEBI:29035"/>
    </cofactor>
    <text evidence="2">The Mn(2+) ion enhances activity.</text>
</comment>
<dbReference type="GO" id="GO:0046872">
    <property type="term" value="F:metal ion binding"/>
    <property type="evidence" value="ECO:0007669"/>
    <property type="project" value="UniProtKB-KW"/>
</dbReference>
<dbReference type="CDD" id="cd03886">
    <property type="entry name" value="M20_Acy1"/>
    <property type="match status" value="1"/>
</dbReference>
<feature type="binding site" evidence="2">
    <location>
        <position position="136"/>
    </location>
    <ligand>
        <name>Mn(2+)</name>
        <dbReference type="ChEBI" id="CHEBI:29035"/>
        <label>2</label>
    </ligand>
</feature>
<dbReference type="GO" id="GO:0050118">
    <property type="term" value="F:N-acetyldiaminopimelate deacetylase activity"/>
    <property type="evidence" value="ECO:0007669"/>
    <property type="project" value="UniProtKB-ARBA"/>
</dbReference>
<reference evidence="4 5" key="1">
    <citation type="submission" date="2019-08" db="EMBL/GenBank/DDBJ databases">
        <title>In-depth cultivation of the pig gut microbiome towards novel bacterial diversity and tailored functional studies.</title>
        <authorList>
            <person name="Wylensek D."/>
            <person name="Hitch T.C.A."/>
            <person name="Clavel T."/>
        </authorList>
    </citation>
    <scope>NUCLEOTIDE SEQUENCE [LARGE SCALE GENOMIC DNA]</scope>
    <source>
        <strain evidence="4 5">WCA-389-WT-23B</strain>
    </source>
</reference>